<protein>
    <submittedName>
        <fullName evidence="2">Uncharacterized protein</fullName>
    </submittedName>
</protein>
<name>A0ABV0Y3M7_9TELE</name>
<feature type="region of interest" description="Disordered" evidence="1">
    <location>
        <begin position="18"/>
        <end position="41"/>
    </location>
</feature>
<proteinExistence type="predicted"/>
<dbReference type="EMBL" id="JAHRIP010020686">
    <property type="protein sequence ID" value="MEQ2288337.1"/>
    <property type="molecule type" value="Genomic_DNA"/>
</dbReference>
<organism evidence="2 3">
    <name type="scientific">Ameca splendens</name>
    <dbReference type="NCBI Taxonomy" id="208324"/>
    <lineage>
        <taxon>Eukaryota</taxon>
        <taxon>Metazoa</taxon>
        <taxon>Chordata</taxon>
        <taxon>Craniata</taxon>
        <taxon>Vertebrata</taxon>
        <taxon>Euteleostomi</taxon>
        <taxon>Actinopterygii</taxon>
        <taxon>Neopterygii</taxon>
        <taxon>Teleostei</taxon>
        <taxon>Neoteleostei</taxon>
        <taxon>Acanthomorphata</taxon>
        <taxon>Ovalentaria</taxon>
        <taxon>Atherinomorphae</taxon>
        <taxon>Cyprinodontiformes</taxon>
        <taxon>Goodeidae</taxon>
        <taxon>Ameca</taxon>
    </lineage>
</organism>
<comment type="caution">
    <text evidence="2">The sequence shown here is derived from an EMBL/GenBank/DDBJ whole genome shotgun (WGS) entry which is preliminary data.</text>
</comment>
<gene>
    <name evidence="2" type="ORF">AMECASPLE_021617</name>
</gene>
<sequence length="85" mass="8898">MSPQGDLTAHVRCLFYAPSSLDGGEGGGGGEGGREGGRKSLNGKVFKLTGVIWTVCFGSASSTPTFSKLQLSKPELSTRYLALHH</sequence>
<evidence type="ECO:0000313" key="3">
    <source>
        <dbReference type="Proteomes" id="UP001469553"/>
    </source>
</evidence>
<reference evidence="2 3" key="1">
    <citation type="submission" date="2021-06" db="EMBL/GenBank/DDBJ databases">
        <authorList>
            <person name="Palmer J.M."/>
        </authorList>
    </citation>
    <scope>NUCLEOTIDE SEQUENCE [LARGE SCALE GENOMIC DNA]</scope>
    <source>
        <strain evidence="2 3">AS_MEX2019</strain>
        <tissue evidence="2">Muscle</tissue>
    </source>
</reference>
<dbReference type="Proteomes" id="UP001469553">
    <property type="component" value="Unassembled WGS sequence"/>
</dbReference>
<accession>A0ABV0Y3M7</accession>
<evidence type="ECO:0000256" key="1">
    <source>
        <dbReference type="SAM" id="MobiDB-lite"/>
    </source>
</evidence>
<evidence type="ECO:0000313" key="2">
    <source>
        <dbReference type="EMBL" id="MEQ2288337.1"/>
    </source>
</evidence>
<keyword evidence="3" id="KW-1185">Reference proteome</keyword>